<dbReference type="EMBL" id="JAPJZH010000002">
    <property type="protein sequence ID" value="MDA4844312.1"/>
    <property type="molecule type" value="Genomic_DNA"/>
</dbReference>
<organism evidence="6 7">
    <name type="scientific">Hoeflea poritis</name>
    <dbReference type="NCBI Taxonomy" id="2993659"/>
    <lineage>
        <taxon>Bacteria</taxon>
        <taxon>Pseudomonadati</taxon>
        <taxon>Pseudomonadota</taxon>
        <taxon>Alphaproteobacteria</taxon>
        <taxon>Hyphomicrobiales</taxon>
        <taxon>Rhizobiaceae</taxon>
        <taxon>Hoeflea</taxon>
    </lineage>
</organism>
<keyword evidence="7" id="KW-1185">Reference proteome</keyword>
<evidence type="ECO:0000313" key="6">
    <source>
        <dbReference type="EMBL" id="MDA4844312.1"/>
    </source>
</evidence>
<evidence type="ECO:0000256" key="1">
    <source>
        <dbReference type="ARBA" id="ARBA00005495"/>
    </source>
</evidence>
<keyword evidence="2" id="KW-0479">Metal-binding</keyword>
<sequence length="128" mass="14055">MAKTYNGSCLCGAVSYTAGGPVRNVTACHCTQCRKQTGHHYATTNVVDENLKVTGLQYITWYHASDDAKRGFCRVCGSALFWKRHSDPHTAILAGSLDGETGLKLEKHIYCADKGDYYEISDGLPQHP</sequence>
<name>A0ABT4VJL6_9HYPH</name>
<reference evidence="6" key="1">
    <citation type="submission" date="2022-11" db="EMBL/GenBank/DDBJ databases">
        <title>Hoeflea poritis sp. nov., isolated from scleractinian coral Porites lutea.</title>
        <authorList>
            <person name="Zhang G."/>
            <person name="Wei Q."/>
            <person name="Cai L."/>
        </authorList>
    </citation>
    <scope>NUCLEOTIDE SEQUENCE</scope>
    <source>
        <strain evidence="6">E7-10</strain>
    </source>
</reference>
<dbReference type="PANTHER" id="PTHR33337">
    <property type="entry name" value="GFA DOMAIN-CONTAINING PROTEIN"/>
    <property type="match status" value="1"/>
</dbReference>
<dbReference type="PANTHER" id="PTHR33337:SF40">
    <property type="entry name" value="CENP-V_GFA DOMAIN-CONTAINING PROTEIN-RELATED"/>
    <property type="match status" value="1"/>
</dbReference>
<dbReference type="Gene3D" id="3.90.1590.10">
    <property type="entry name" value="glutathione-dependent formaldehyde- activating enzyme (gfa)"/>
    <property type="match status" value="1"/>
</dbReference>
<accession>A0ABT4VJL6</accession>
<dbReference type="InterPro" id="IPR011057">
    <property type="entry name" value="Mss4-like_sf"/>
</dbReference>
<evidence type="ECO:0000256" key="2">
    <source>
        <dbReference type="ARBA" id="ARBA00022723"/>
    </source>
</evidence>
<dbReference type="PROSITE" id="PS51891">
    <property type="entry name" value="CENP_V_GFA"/>
    <property type="match status" value="1"/>
</dbReference>
<dbReference type="SUPFAM" id="SSF51316">
    <property type="entry name" value="Mss4-like"/>
    <property type="match status" value="1"/>
</dbReference>
<gene>
    <name evidence="6" type="ORF">OOZ53_03080</name>
</gene>
<keyword evidence="3" id="KW-0862">Zinc</keyword>
<dbReference type="InterPro" id="IPR006913">
    <property type="entry name" value="CENP-V/GFA"/>
</dbReference>
<comment type="similarity">
    <text evidence="1">Belongs to the Gfa family.</text>
</comment>
<evidence type="ECO:0000259" key="5">
    <source>
        <dbReference type="PROSITE" id="PS51891"/>
    </source>
</evidence>
<evidence type="ECO:0000256" key="3">
    <source>
        <dbReference type="ARBA" id="ARBA00022833"/>
    </source>
</evidence>
<dbReference type="RefSeq" id="WP_271087846.1">
    <property type="nucleotide sequence ID" value="NZ_JAPJZH010000002.1"/>
</dbReference>
<dbReference type="Proteomes" id="UP001148313">
    <property type="component" value="Unassembled WGS sequence"/>
</dbReference>
<evidence type="ECO:0000256" key="4">
    <source>
        <dbReference type="ARBA" id="ARBA00023239"/>
    </source>
</evidence>
<feature type="domain" description="CENP-V/GFA" evidence="5">
    <location>
        <begin position="5"/>
        <end position="119"/>
    </location>
</feature>
<keyword evidence="4" id="KW-0456">Lyase</keyword>
<dbReference type="Pfam" id="PF04828">
    <property type="entry name" value="GFA"/>
    <property type="match status" value="1"/>
</dbReference>
<protein>
    <submittedName>
        <fullName evidence="6">GFA family protein</fullName>
    </submittedName>
</protein>
<proteinExistence type="inferred from homology"/>
<evidence type="ECO:0000313" key="7">
    <source>
        <dbReference type="Proteomes" id="UP001148313"/>
    </source>
</evidence>
<comment type="caution">
    <text evidence="6">The sequence shown here is derived from an EMBL/GenBank/DDBJ whole genome shotgun (WGS) entry which is preliminary data.</text>
</comment>